<dbReference type="Gene3D" id="3.90.215.10">
    <property type="entry name" value="Gamma Fibrinogen, chain A, domain 1"/>
    <property type="match status" value="1"/>
</dbReference>
<dbReference type="OMA" id="YEMIANK"/>
<evidence type="ECO:0000313" key="4">
    <source>
        <dbReference type="EnsemblMetazoa" id="ASIC004502-PA"/>
    </source>
</evidence>
<gene>
    <name evidence="3" type="ORF">ZHAS_00004502</name>
</gene>
<dbReference type="InterPro" id="IPR050373">
    <property type="entry name" value="Fibrinogen_C-term_domain"/>
</dbReference>
<dbReference type="SMART" id="SM00186">
    <property type="entry name" value="FBG"/>
    <property type="match status" value="1"/>
</dbReference>
<dbReference type="GO" id="GO:0005615">
    <property type="term" value="C:extracellular space"/>
    <property type="evidence" value="ECO:0007669"/>
    <property type="project" value="TreeGrafter"/>
</dbReference>
<evidence type="ECO:0000259" key="2">
    <source>
        <dbReference type="PROSITE" id="PS51406"/>
    </source>
</evidence>
<evidence type="ECO:0000313" key="3">
    <source>
        <dbReference type="EMBL" id="KFB37279.1"/>
    </source>
</evidence>
<dbReference type="InterPro" id="IPR020837">
    <property type="entry name" value="Fibrinogen_CS"/>
</dbReference>
<dbReference type="Pfam" id="PF00147">
    <property type="entry name" value="Fibrinogen_C"/>
    <property type="match status" value="1"/>
</dbReference>
<dbReference type="AlphaFoldDB" id="A0A084VH35"/>
<keyword evidence="1" id="KW-1015">Disulfide bond</keyword>
<evidence type="ECO:0000256" key="1">
    <source>
        <dbReference type="ARBA" id="ARBA00023157"/>
    </source>
</evidence>
<dbReference type="PANTHER" id="PTHR19143">
    <property type="entry name" value="FIBRINOGEN/TENASCIN/ANGIOPOEITIN"/>
    <property type="match status" value="1"/>
</dbReference>
<dbReference type="PROSITE" id="PS51406">
    <property type="entry name" value="FIBRINOGEN_C_2"/>
    <property type="match status" value="1"/>
</dbReference>
<dbReference type="OrthoDB" id="10334959at2759"/>
<organism evidence="3">
    <name type="scientific">Anopheles sinensis</name>
    <name type="common">Mosquito</name>
    <dbReference type="NCBI Taxonomy" id="74873"/>
    <lineage>
        <taxon>Eukaryota</taxon>
        <taxon>Metazoa</taxon>
        <taxon>Ecdysozoa</taxon>
        <taxon>Arthropoda</taxon>
        <taxon>Hexapoda</taxon>
        <taxon>Insecta</taxon>
        <taxon>Pterygota</taxon>
        <taxon>Neoptera</taxon>
        <taxon>Endopterygota</taxon>
        <taxon>Diptera</taxon>
        <taxon>Nematocera</taxon>
        <taxon>Culicoidea</taxon>
        <taxon>Culicidae</taxon>
        <taxon>Anophelinae</taxon>
        <taxon>Anopheles</taxon>
    </lineage>
</organism>
<dbReference type="InterPro" id="IPR002181">
    <property type="entry name" value="Fibrinogen_a/b/g_C_dom"/>
</dbReference>
<dbReference type="EnsemblMetazoa" id="ASIC004502-RA">
    <property type="protein sequence ID" value="ASIC004502-PA"/>
    <property type="gene ID" value="ASIC004502"/>
</dbReference>
<reference evidence="3 5" key="1">
    <citation type="journal article" date="2014" name="BMC Genomics">
        <title>Genome sequence of Anopheles sinensis provides insight into genetics basis of mosquito competence for malaria parasites.</title>
        <authorList>
            <person name="Zhou D."/>
            <person name="Zhang D."/>
            <person name="Ding G."/>
            <person name="Shi L."/>
            <person name="Hou Q."/>
            <person name="Ye Y."/>
            <person name="Xu Y."/>
            <person name="Zhou H."/>
            <person name="Xiong C."/>
            <person name="Li S."/>
            <person name="Yu J."/>
            <person name="Hong S."/>
            <person name="Yu X."/>
            <person name="Zou P."/>
            <person name="Chen C."/>
            <person name="Chang X."/>
            <person name="Wang W."/>
            <person name="Lv Y."/>
            <person name="Sun Y."/>
            <person name="Ma L."/>
            <person name="Shen B."/>
            <person name="Zhu C."/>
        </authorList>
    </citation>
    <scope>NUCLEOTIDE SEQUENCE [LARGE SCALE GENOMIC DNA]</scope>
</reference>
<dbReference type="SUPFAM" id="SSF56496">
    <property type="entry name" value="Fibrinogen C-terminal domain-like"/>
    <property type="match status" value="1"/>
</dbReference>
<dbReference type="InterPro" id="IPR014716">
    <property type="entry name" value="Fibrinogen_a/b/g_C_1"/>
</dbReference>
<accession>A0A084VH35</accession>
<protein>
    <submittedName>
        <fullName evidence="3">AGAP011225-PA-like protein</fullName>
    </submittedName>
    <submittedName>
        <fullName evidence="4">Fibrinogen C-terminal domain-containing protein</fullName>
    </submittedName>
</protein>
<dbReference type="InterPro" id="IPR036056">
    <property type="entry name" value="Fibrinogen-like_C"/>
</dbReference>
<dbReference type="VEuPathDB" id="VectorBase:ASIS020929"/>
<reference evidence="4" key="2">
    <citation type="submission" date="2020-05" db="UniProtKB">
        <authorList>
            <consortium name="EnsemblMetazoa"/>
        </authorList>
    </citation>
    <scope>IDENTIFICATION</scope>
</reference>
<evidence type="ECO:0000313" key="5">
    <source>
        <dbReference type="Proteomes" id="UP000030765"/>
    </source>
</evidence>
<dbReference type="VEuPathDB" id="VectorBase:ASIC004502"/>
<dbReference type="EMBL" id="KE524841">
    <property type="protein sequence ID" value="KFB37279.1"/>
    <property type="molecule type" value="Genomic_DNA"/>
</dbReference>
<dbReference type="STRING" id="74873.A0A084VH35"/>
<keyword evidence="5" id="KW-1185">Reference proteome</keyword>
<dbReference type="PANTHER" id="PTHR19143:SF327">
    <property type="entry name" value="FI21813P1-RELATED"/>
    <property type="match status" value="1"/>
</dbReference>
<dbReference type="EMBL" id="ATLV01013130">
    <property type="status" value="NOT_ANNOTATED_CDS"/>
    <property type="molecule type" value="Genomic_DNA"/>
</dbReference>
<feature type="domain" description="Fibrinogen C-terminal" evidence="2">
    <location>
        <begin position="101"/>
        <end position="312"/>
    </location>
</feature>
<dbReference type="PROSITE" id="PS00514">
    <property type="entry name" value="FIBRINOGEN_C_1"/>
    <property type="match status" value="1"/>
</dbReference>
<dbReference type="CDD" id="cd00087">
    <property type="entry name" value="FReD"/>
    <property type="match status" value="1"/>
</dbReference>
<dbReference type="Proteomes" id="UP000030765">
    <property type="component" value="Unassembled WGS sequence"/>
</dbReference>
<name>A0A084VH35_ANOSI</name>
<proteinExistence type="predicted"/>
<sequence>MDSTFDARMPSMEESLKKHVAQSVKSIEDKTRERLDVLQNLLINKMDTFQQHQNDQSKILQETSQTELKKVAENKETLDILTASVRNVSALSEKNNKILAAHFINPVSSCRHVAKISGKYLISTAERTFPVFCEQTKFDGGWTVIQQRFDGLVDFYRNWTEYRNGFGNLEGEFWLGLEQLHQMTRNQPHELIVELRDFQGNYAYSRFGGFEIGSESEMFKLKKLGTYSGTAGHSLDVSLDQKFSTFDRDNDRDANNCAEDRQGAWWYLWCGYANLNGLYKNVADDRSAMSWYHFKQDWRGLSYSRMMIRDIVN</sequence>